<organism evidence="1">
    <name type="scientific">Bradyrhizobium quebecense</name>
    <dbReference type="NCBI Taxonomy" id="2748629"/>
    <lineage>
        <taxon>Bacteria</taxon>
        <taxon>Pseudomonadati</taxon>
        <taxon>Pseudomonadota</taxon>
        <taxon>Alphaproteobacteria</taxon>
        <taxon>Hyphomicrobiales</taxon>
        <taxon>Nitrobacteraceae</taxon>
        <taxon>Bradyrhizobium</taxon>
    </lineage>
</organism>
<protein>
    <submittedName>
        <fullName evidence="1">Uncharacterized protein</fullName>
    </submittedName>
</protein>
<gene>
    <name evidence="1" type="ORF">HU230_41475</name>
</gene>
<proteinExistence type="predicted"/>
<sequence>MDRPQNFVFSVGLRHVLEDSLAVVRGQSLERGRRELVLRNLQRFVTQAMEGSASTTAAAFSNTRGTVDTIEAYELVHRMLSSRLRSELVPQLRNTAAVLSELGRNGDVDAERRKAAADLIDLLLRSLKYESAASSYKPAEASHLS</sequence>
<name>A0A974AKL0_9BRAD</name>
<dbReference type="AlphaFoldDB" id="A0A974AKL0"/>
<reference evidence="1" key="1">
    <citation type="submission" date="2020-06" db="EMBL/GenBank/DDBJ databases">
        <title>Whole Genome Sequence of Bradyrhizobium sp. Strain 66S1MB.</title>
        <authorList>
            <person name="Bromfield E."/>
            <person name="Cloutier S."/>
        </authorList>
    </citation>
    <scope>NUCLEOTIDE SEQUENCE</scope>
    <source>
        <strain evidence="1">66S1MB</strain>
    </source>
</reference>
<accession>A0A974AKL0</accession>
<comment type="caution">
    <text evidence="1">The sequence shown here is derived from an EMBL/GenBank/DDBJ whole genome shotgun (WGS) entry which is preliminary data.</text>
</comment>
<dbReference type="RefSeq" id="WP_176535399.1">
    <property type="nucleotide sequence ID" value="NZ_CP088023.1"/>
</dbReference>
<evidence type="ECO:0000313" key="1">
    <source>
        <dbReference type="EMBL" id="NVL11998.1"/>
    </source>
</evidence>
<dbReference type="EMBL" id="JABWSX010000003">
    <property type="protein sequence ID" value="NVL11998.1"/>
    <property type="molecule type" value="Genomic_DNA"/>
</dbReference>